<dbReference type="AlphaFoldDB" id="A0A0K9FCJ1"/>
<evidence type="ECO:0000313" key="2">
    <source>
        <dbReference type="Proteomes" id="UP000037326"/>
    </source>
</evidence>
<protein>
    <submittedName>
        <fullName evidence="1">Uncharacterized protein</fullName>
    </submittedName>
</protein>
<dbReference type="GeneID" id="96597930"/>
<dbReference type="PATRIC" id="fig|582475.4.peg.768"/>
<gene>
    <name evidence="1" type="ORF">ACZ11_06505</name>
</gene>
<organism evidence="1 2">
    <name type="scientific">Lysinibacillus xylanilyticus</name>
    <dbReference type="NCBI Taxonomy" id="582475"/>
    <lineage>
        <taxon>Bacteria</taxon>
        <taxon>Bacillati</taxon>
        <taxon>Bacillota</taxon>
        <taxon>Bacilli</taxon>
        <taxon>Bacillales</taxon>
        <taxon>Bacillaceae</taxon>
        <taxon>Lysinibacillus</taxon>
    </lineage>
</organism>
<comment type="caution">
    <text evidence="1">The sequence shown here is derived from an EMBL/GenBank/DDBJ whole genome shotgun (WGS) entry which is preliminary data.</text>
</comment>
<reference evidence="2" key="1">
    <citation type="submission" date="2015-07" db="EMBL/GenBank/DDBJ databases">
        <authorList>
            <person name="Liu B."/>
            <person name="Wang J."/>
            <person name="Zhu Y."/>
            <person name="Liu G."/>
            <person name="Chen Q."/>
            <person name="Lan J."/>
            <person name="Che J."/>
            <person name="Ge C."/>
            <person name="Shi H."/>
            <person name="Pan Z."/>
            <person name="Liu X."/>
        </authorList>
    </citation>
    <scope>NUCLEOTIDE SEQUENCE [LARGE SCALE GENOMIC DNA]</scope>
    <source>
        <strain evidence="2">DSM 23493</strain>
    </source>
</reference>
<dbReference type="Proteomes" id="UP000037326">
    <property type="component" value="Unassembled WGS sequence"/>
</dbReference>
<dbReference type="OrthoDB" id="2738368at2"/>
<proteinExistence type="predicted"/>
<evidence type="ECO:0000313" key="1">
    <source>
        <dbReference type="EMBL" id="KMY31836.1"/>
    </source>
</evidence>
<accession>A0A0K9FCJ1</accession>
<dbReference type="EMBL" id="LFXJ01000005">
    <property type="protein sequence ID" value="KMY31836.1"/>
    <property type="molecule type" value="Genomic_DNA"/>
</dbReference>
<sequence>MRILGLVCYFLLLFYGVEPVVEELSIDKQAIISPSLGKQQIPIKETVENSTVCVYYPTYKVCKPLSAN</sequence>
<dbReference type="RefSeq" id="WP_049664629.1">
    <property type="nucleotide sequence ID" value="NZ_LFXJ01000005.1"/>
</dbReference>
<name>A0A0K9FCJ1_9BACI</name>